<evidence type="ECO:0000313" key="3">
    <source>
        <dbReference type="EMBL" id="EAR96340.2"/>
    </source>
</evidence>
<dbReference type="GeneID" id="7830844"/>
<evidence type="ECO:0000313" key="4">
    <source>
        <dbReference type="Proteomes" id="UP000009168"/>
    </source>
</evidence>
<dbReference type="STRING" id="312017.I7MJH2"/>
<feature type="region of interest" description="Disordered" evidence="2">
    <location>
        <begin position="374"/>
        <end position="439"/>
    </location>
</feature>
<feature type="compositionally biased region" description="Polar residues" evidence="2">
    <location>
        <begin position="407"/>
        <end position="436"/>
    </location>
</feature>
<organism evidence="3 4">
    <name type="scientific">Tetrahymena thermophila (strain SB210)</name>
    <dbReference type="NCBI Taxonomy" id="312017"/>
    <lineage>
        <taxon>Eukaryota</taxon>
        <taxon>Sar</taxon>
        <taxon>Alveolata</taxon>
        <taxon>Ciliophora</taxon>
        <taxon>Intramacronucleata</taxon>
        <taxon>Oligohymenophorea</taxon>
        <taxon>Hymenostomatida</taxon>
        <taxon>Tetrahymenina</taxon>
        <taxon>Tetrahymenidae</taxon>
        <taxon>Tetrahymena</taxon>
    </lineage>
</organism>
<dbReference type="InParanoid" id="I7MJH2"/>
<proteinExistence type="predicted"/>
<feature type="region of interest" description="Disordered" evidence="2">
    <location>
        <begin position="945"/>
        <end position="986"/>
    </location>
</feature>
<dbReference type="EMBL" id="GG662693">
    <property type="protein sequence ID" value="EAR96340.2"/>
    <property type="molecule type" value="Genomic_DNA"/>
</dbReference>
<name>I7MJH2_TETTS</name>
<feature type="compositionally biased region" description="Polar residues" evidence="2">
    <location>
        <begin position="1133"/>
        <end position="1147"/>
    </location>
</feature>
<dbReference type="RefSeq" id="XP_001016585.2">
    <property type="nucleotide sequence ID" value="XM_001016585.2"/>
</dbReference>
<feature type="coiled-coil region" evidence="1">
    <location>
        <begin position="175"/>
        <end position="202"/>
    </location>
</feature>
<dbReference type="Proteomes" id="UP000009168">
    <property type="component" value="Unassembled WGS sequence"/>
</dbReference>
<feature type="compositionally biased region" description="Acidic residues" evidence="2">
    <location>
        <begin position="1237"/>
        <end position="1246"/>
    </location>
</feature>
<feature type="compositionally biased region" description="Acidic residues" evidence="2">
    <location>
        <begin position="1219"/>
        <end position="1229"/>
    </location>
</feature>
<feature type="compositionally biased region" description="Polar residues" evidence="2">
    <location>
        <begin position="84"/>
        <end position="99"/>
    </location>
</feature>
<feature type="compositionally biased region" description="Low complexity" evidence="2">
    <location>
        <begin position="374"/>
        <end position="399"/>
    </location>
</feature>
<feature type="compositionally biased region" description="Polar residues" evidence="2">
    <location>
        <begin position="236"/>
        <end position="264"/>
    </location>
</feature>
<feature type="region of interest" description="Disordered" evidence="2">
    <location>
        <begin position="236"/>
        <end position="349"/>
    </location>
</feature>
<feature type="region of interest" description="Disordered" evidence="2">
    <location>
        <begin position="742"/>
        <end position="793"/>
    </location>
</feature>
<protein>
    <submittedName>
        <fullName evidence="3">Uncharacterized protein</fullName>
    </submittedName>
</protein>
<sequence length="1288" mass="148954">MELVEFYKQKVPLLADILNYYNKSEQYNLIKYLSVIGLNNVLDTLPQAVWSQAQKNGTFSKLFSDEAKKQAKKAAESKARDKQSQPNQNQRIPQSIDDFQSQNYRNEPIEILEDPLELLNQPFPSTNLRNIQNNFQNIASSSENQAHLGPKQGVYQNYLSPQHGINKSVKSSYEQLELQHEIKYLKEKLEQLNNKISIENSKRNQSDCYEDNYYDNTNQNRRDDVELDNYYNQQVRQPTKQLRSSKQRYQSPSSKNQIAQKITQSPPPDIKQVLKSRSPQHHRQKPPHLDDNQIKQILQRDVQQGNNYGGSYGKSSNYKPSGVTNSKKALKKLNNPNDFRSPSSQNQSNRDLLIVQQKLFSSDAFNHLQFQGSNNQSLGQQQASIPRQQLNPQQKNQQQGTAIWQAKGNNSSDSKNKISPNQQNLNQQKATKVNPHQRQKDYYQSVAYRSKEENKVHTLPKSLKNVTSKIKDEIQKHKEQYRHSKEEGRAGVFDQFDQQDAQDQGYQYEDQNEYNQYQDQQQQQQFQGQNQIKNQQQNFNRDPNILQQNQLYQQEQIQQIQQQIPLQQQQLPLQQQNHQYQQISGQYAINYDIDPTQVQSHQVRHHGSTETYPNELVQYLSVDSRQTQSNDFNEFQQNQKSPVVQMQQQRQQGFNFQNQISPNGTQDPQYLMHMMQQNQQLNPNLISSQISLQQQQQQYQHPQPQSNLEQYQKSYNNNNFGESLYQSLEKKNRNFNQLNPYIQGSTQFNHTPQQSGTHQNQGSYPQSQYNTYNSNPQASQNFRQSQNNQLQQTHQNPVEFANSFLSSPLIKHLNSDQNLFTSNNIQALAMNNYNPYLNTSNTILTSQNRDGKQSKLFGETGNINQGQLYSMSPQMNNFSPPGYDQKQSQIIGSNSIYIQNQAQGINQGMPNQYQINNNSQNTDNNSSNNNILQSNNENLVHSWVKGSSSGHSNTANNIQNPIGNTSNSSNRHQLKAGSTGSNPLIGSQLTVSKNIESQSPGKGAIEDEIQNVASPQFMNNNPVEQSVNTFGNQDDQDLAQNINSYRLQDDQPKYFIGEKKGSLKQKDQQVQNNPVKEGASRKGSQTSDQNQNISPQAVPQSYQQRQNATIIDQQQEVYSEEEPDDDQHDVKRSSQNGYMKQSDSQTAKFREKFENEDDDFNDQNQNIKYKQSQIQNQGISSSSEENQQNNNEDGEQFNKSEEDNYQNKQEDFESNQQEYQDDENQEEVNDNQKIDDNQDNYDEENDNEHNQDENSNLSGEEAQYAEQEEEEENDENDEEEEDQDESNQ</sequence>
<feature type="region of interest" description="Disordered" evidence="2">
    <location>
        <begin position="1060"/>
        <end position="1288"/>
    </location>
</feature>
<feature type="compositionally biased region" description="Low complexity" evidence="2">
    <location>
        <begin position="777"/>
        <end position="793"/>
    </location>
</feature>
<feature type="compositionally biased region" description="Low complexity" evidence="2">
    <location>
        <begin position="916"/>
        <end position="933"/>
    </location>
</feature>
<feature type="compositionally biased region" description="Polar residues" evidence="2">
    <location>
        <begin position="742"/>
        <end position="776"/>
    </location>
</feature>
<feature type="region of interest" description="Disordered" evidence="2">
    <location>
        <begin position="476"/>
        <end position="495"/>
    </location>
</feature>
<feature type="compositionally biased region" description="Polar residues" evidence="2">
    <location>
        <begin position="334"/>
        <end position="349"/>
    </location>
</feature>
<feature type="compositionally biased region" description="Acidic residues" evidence="2">
    <location>
        <begin position="1118"/>
        <end position="1127"/>
    </location>
</feature>
<accession>I7MJH2</accession>
<feature type="region of interest" description="Disordered" evidence="2">
    <location>
        <begin position="70"/>
        <end position="99"/>
    </location>
</feature>
<feature type="compositionally biased region" description="Basic and acidic residues" evidence="2">
    <location>
        <begin position="476"/>
        <end position="489"/>
    </location>
</feature>
<dbReference type="KEGG" id="tet:TTHERM_00189090"/>
<feature type="region of interest" description="Disordered" evidence="2">
    <location>
        <begin position="908"/>
        <end position="933"/>
    </location>
</feature>
<evidence type="ECO:0000256" key="1">
    <source>
        <dbReference type="SAM" id="Coils"/>
    </source>
</evidence>
<keyword evidence="4" id="KW-1185">Reference proteome</keyword>
<evidence type="ECO:0000256" key="2">
    <source>
        <dbReference type="SAM" id="MobiDB-lite"/>
    </source>
</evidence>
<feature type="compositionally biased region" description="Polar residues" evidence="2">
    <location>
        <begin position="1082"/>
        <end position="1117"/>
    </location>
</feature>
<gene>
    <name evidence="3" type="ORF">TTHERM_00189090</name>
</gene>
<feature type="compositionally biased region" description="Acidic residues" evidence="2">
    <location>
        <begin position="1266"/>
        <end position="1288"/>
    </location>
</feature>
<keyword evidence="1" id="KW-0175">Coiled coil</keyword>
<reference evidence="4" key="1">
    <citation type="journal article" date="2006" name="PLoS Biol.">
        <title>Macronuclear genome sequence of the ciliate Tetrahymena thermophila, a model eukaryote.</title>
        <authorList>
            <person name="Eisen J.A."/>
            <person name="Coyne R.S."/>
            <person name="Wu M."/>
            <person name="Wu D."/>
            <person name="Thiagarajan M."/>
            <person name="Wortman J.R."/>
            <person name="Badger J.H."/>
            <person name="Ren Q."/>
            <person name="Amedeo P."/>
            <person name="Jones K.M."/>
            <person name="Tallon L.J."/>
            <person name="Delcher A.L."/>
            <person name="Salzberg S.L."/>
            <person name="Silva J.C."/>
            <person name="Haas B.J."/>
            <person name="Majoros W.H."/>
            <person name="Farzad M."/>
            <person name="Carlton J.M."/>
            <person name="Smith R.K. Jr."/>
            <person name="Garg J."/>
            <person name="Pearlman R.E."/>
            <person name="Karrer K.M."/>
            <person name="Sun L."/>
            <person name="Manning G."/>
            <person name="Elde N.C."/>
            <person name="Turkewitz A.P."/>
            <person name="Asai D.J."/>
            <person name="Wilkes D.E."/>
            <person name="Wang Y."/>
            <person name="Cai H."/>
            <person name="Collins K."/>
            <person name="Stewart B.A."/>
            <person name="Lee S.R."/>
            <person name="Wilamowska K."/>
            <person name="Weinberg Z."/>
            <person name="Ruzzo W.L."/>
            <person name="Wloga D."/>
            <person name="Gaertig J."/>
            <person name="Frankel J."/>
            <person name="Tsao C.-C."/>
            <person name="Gorovsky M.A."/>
            <person name="Keeling P.J."/>
            <person name="Waller R.F."/>
            <person name="Patron N.J."/>
            <person name="Cherry J.M."/>
            <person name="Stover N.A."/>
            <person name="Krieger C.J."/>
            <person name="del Toro C."/>
            <person name="Ryder H.F."/>
            <person name="Williamson S.C."/>
            <person name="Barbeau R.A."/>
            <person name="Hamilton E.P."/>
            <person name="Orias E."/>
        </authorList>
    </citation>
    <scope>NUCLEOTIDE SEQUENCE [LARGE SCALE GENOMIC DNA]</scope>
    <source>
        <strain evidence="4">SB210</strain>
    </source>
</reference>
<feature type="compositionally biased region" description="Low complexity" evidence="2">
    <location>
        <begin position="1162"/>
        <end position="1191"/>
    </location>
</feature>
<feature type="compositionally biased region" description="Basic and acidic residues" evidence="2">
    <location>
        <begin position="70"/>
        <end position="83"/>
    </location>
</feature>